<reference evidence="3 4" key="1">
    <citation type="journal article" date="2018" name="Mol. Biol. Evol.">
        <title>Broad Genomic Sampling Reveals a Smut Pathogenic Ancestry of the Fungal Clade Ustilaginomycotina.</title>
        <authorList>
            <person name="Kijpornyongpan T."/>
            <person name="Mondo S.J."/>
            <person name="Barry K."/>
            <person name="Sandor L."/>
            <person name="Lee J."/>
            <person name="Lipzen A."/>
            <person name="Pangilinan J."/>
            <person name="LaButti K."/>
            <person name="Hainaut M."/>
            <person name="Henrissat B."/>
            <person name="Grigoriev I.V."/>
            <person name="Spatafora J.W."/>
            <person name="Aime M.C."/>
        </authorList>
    </citation>
    <scope>NUCLEOTIDE SEQUENCE [LARGE SCALE GENOMIC DNA]</scope>
    <source>
        <strain evidence="3 4">MCA 5214</strain>
    </source>
</reference>
<dbReference type="Gene3D" id="2.30.30.140">
    <property type="match status" value="1"/>
</dbReference>
<dbReference type="Pfam" id="PF08711">
    <property type="entry name" value="Med26"/>
    <property type="match status" value="1"/>
</dbReference>
<dbReference type="OrthoDB" id="62853at2759"/>
<feature type="compositionally biased region" description="Low complexity" evidence="1">
    <location>
        <begin position="331"/>
        <end position="346"/>
    </location>
</feature>
<dbReference type="AlphaFoldDB" id="A0A316URL3"/>
<proteinExistence type="predicted"/>
<feature type="domain" description="PWWP" evidence="2">
    <location>
        <begin position="19"/>
        <end position="80"/>
    </location>
</feature>
<evidence type="ECO:0000256" key="1">
    <source>
        <dbReference type="SAM" id="MobiDB-lite"/>
    </source>
</evidence>
<sequence length="387" mass="41071">MAGGSSSKGSSNNHHQFKVGDVVLAKIRGFPAWPGVLVGGEQVPRDVQREKPKDKFIIRFFPKADYHFPGHRDLTLLTRDECRAYAEDSHRKDGELKEAYKIGSAPEEWIKETDAVVLEAERAREEAEMEAQENQDQLEDDDELKPEKPASGASKKKRAAPAKPSTASKSKKAKTEPASGSSKAAAPVSGGAARKSAGAAGEDDGEAGELDEDTKKVRNWRHSLQRAFLPKDRAANEEDVKDQHTIFSTVESADITSEQLKATKIGKVMRKIIGLSSVPLDEVHHFKQRAEALVNKWNAVQAGGSAASPAIGETKAAEAKTEGTNGNGSQSAASAPAPADASASADVGDLTELKDDEPTQLHSTADSAPAPDTAAPVVESAPVNGSA</sequence>
<evidence type="ECO:0000313" key="4">
    <source>
        <dbReference type="Proteomes" id="UP000245884"/>
    </source>
</evidence>
<dbReference type="GeneID" id="37027785"/>
<organism evidence="3 4">
    <name type="scientific">Jaminaea rosea</name>
    <dbReference type="NCBI Taxonomy" id="1569628"/>
    <lineage>
        <taxon>Eukaryota</taxon>
        <taxon>Fungi</taxon>
        <taxon>Dikarya</taxon>
        <taxon>Basidiomycota</taxon>
        <taxon>Ustilaginomycotina</taxon>
        <taxon>Exobasidiomycetes</taxon>
        <taxon>Microstromatales</taxon>
        <taxon>Microstromatales incertae sedis</taxon>
        <taxon>Jaminaea</taxon>
    </lineage>
</organism>
<dbReference type="SUPFAM" id="SSF63748">
    <property type="entry name" value="Tudor/PWWP/MBT"/>
    <property type="match status" value="1"/>
</dbReference>
<dbReference type="InterPro" id="IPR035441">
    <property type="entry name" value="TFIIS/LEDGF_dom_sf"/>
</dbReference>
<dbReference type="EMBL" id="KZ819666">
    <property type="protein sequence ID" value="PWN27932.1"/>
    <property type="molecule type" value="Genomic_DNA"/>
</dbReference>
<evidence type="ECO:0000259" key="2">
    <source>
        <dbReference type="PROSITE" id="PS50812"/>
    </source>
</evidence>
<dbReference type="PROSITE" id="PS50812">
    <property type="entry name" value="PWWP"/>
    <property type="match status" value="1"/>
</dbReference>
<dbReference type="RefSeq" id="XP_025362544.1">
    <property type="nucleotide sequence ID" value="XM_025505962.1"/>
</dbReference>
<dbReference type="Gene3D" id="1.20.930.10">
    <property type="entry name" value="Conserved domain common to transcription factors TFIIS, elongin A, CRSP70"/>
    <property type="match status" value="1"/>
</dbReference>
<dbReference type="Proteomes" id="UP000245884">
    <property type="component" value="Unassembled WGS sequence"/>
</dbReference>
<dbReference type="InterPro" id="IPR000313">
    <property type="entry name" value="PWWP_dom"/>
</dbReference>
<dbReference type="InterPro" id="IPR017923">
    <property type="entry name" value="TFIIS_N"/>
</dbReference>
<protein>
    <recommendedName>
        <fullName evidence="2">PWWP domain-containing protein</fullName>
    </recommendedName>
</protein>
<dbReference type="Pfam" id="PF00855">
    <property type="entry name" value="PWWP"/>
    <property type="match status" value="1"/>
</dbReference>
<feature type="compositionally biased region" description="Low complexity" evidence="1">
    <location>
        <begin position="189"/>
        <end position="200"/>
    </location>
</feature>
<feature type="compositionally biased region" description="Low complexity" evidence="1">
    <location>
        <begin position="363"/>
        <end position="376"/>
    </location>
</feature>
<accession>A0A316URL3</accession>
<dbReference type="SUPFAM" id="SSF47676">
    <property type="entry name" value="Conserved domain common to transcription factors TFIIS, elongin A, CRSP70"/>
    <property type="match status" value="1"/>
</dbReference>
<name>A0A316URL3_9BASI</name>
<feature type="region of interest" description="Disordered" evidence="1">
    <location>
        <begin position="303"/>
        <end position="387"/>
    </location>
</feature>
<evidence type="ECO:0000313" key="3">
    <source>
        <dbReference type="EMBL" id="PWN27932.1"/>
    </source>
</evidence>
<feature type="compositionally biased region" description="Acidic residues" evidence="1">
    <location>
        <begin position="201"/>
        <end position="212"/>
    </location>
</feature>
<feature type="region of interest" description="Disordered" evidence="1">
    <location>
        <begin position="120"/>
        <end position="219"/>
    </location>
</feature>
<dbReference type="STRING" id="1569628.A0A316URL3"/>
<feature type="compositionally biased region" description="Acidic residues" evidence="1">
    <location>
        <begin position="127"/>
        <end position="144"/>
    </location>
</feature>
<dbReference type="SMART" id="SM00293">
    <property type="entry name" value="PWWP"/>
    <property type="match status" value="1"/>
</dbReference>
<keyword evidence="4" id="KW-1185">Reference proteome</keyword>
<gene>
    <name evidence="3" type="ORF">BDZ90DRAFT_231708</name>
</gene>